<name>A0A5B7DUA9_PORTR</name>
<dbReference type="AlphaFoldDB" id="A0A5B7DUA9"/>
<dbReference type="EMBL" id="VSRR010001354">
    <property type="protein sequence ID" value="MPC24637.1"/>
    <property type="molecule type" value="Genomic_DNA"/>
</dbReference>
<accession>A0A5B7DUA9</accession>
<evidence type="ECO:0000313" key="2">
    <source>
        <dbReference type="Proteomes" id="UP000324222"/>
    </source>
</evidence>
<keyword evidence="2" id="KW-1185">Reference proteome</keyword>
<organism evidence="1 2">
    <name type="scientific">Portunus trituberculatus</name>
    <name type="common">Swimming crab</name>
    <name type="synonym">Neptunus trituberculatus</name>
    <dbReference type="NCBI Taxonomy" id="210409"/>
    <lineage>
        <taxon>Eukaryota</taxon>
        <taxon>Metazoa</taxon>
        <taxon>Ecdysozoa</taxon>
        <taxon>Arthropoda</taxon>
        <taxon>Crustacea</taxon>
        <taxon>Multicrustacea</taxon>
        <taxon>Malacostraca</taxon>
        <taxon>Eumalacostraca</taxon>
        <taxon>Eucarida</taxon>
        <taxon>Decapoda</taxon>
        <taxon>Pleocyemata</taxon>
        <taxon>Brachyura</taxon>
        <taxon>Eubrachyura</taxon>
        <taxon>Portunoidea</taxon>
        <taxon>Portunidae</taxon>
        <taxon>Portuninae</taxon>
        <taxon>Portunus</taxon>
    </lineage>
</organism>
<gene>
    <name evidence="1" type="ORF">E2C01_017724</name>
</gene>
<evidence type="ECO:0000313" key="1">
    <source>
        <dbReference type="EMBL" id="MPC24637.1"/>
    </source>
</evidence>
<proteinExistence type="predicted"/>
<sequence>MRKGCVKPRFTTFWMRKRMRNVHLHARHYHLCFAFSTQRWVSGTETIII</sequence>
<protein>
    <submittedName>
        <fullName evidence="1">Uncharacterized protein</fullName>
    </submittedName>
</protein>
<dbReference type="Proteomes" id="UP000324222">
    <property type="component" value="Unassembled WGS sequence"/>
</dbReference>
<comment type="caution">
    <text evidence="1">The sequence shown here is derived from an EMBL/GenBank/DDBJ whole genome shotgun (WGS) entry which is preliminary data.</text>
</comment>
<reference evidence="1 2" key="1">
    <citation type="submission" date="2019-05" db="EMBL/GenBank/DDBJ databases">
        <title>Another draft genome of Portunus trituberculatus and its Hox gene families provides insights of decapod evolution.</title>
        <authorList>
            <person name="Jeong J.-H."/>
            <person name="Song I."/>
            <person name="Kim S."/>
            <person name="Choi T."/>
            <person name="Kim D."/>
            <person name="Ryu S."/>
            <person name="Kim W."/>
        </authorList>
    </citation>
    <scope>NUCLEOTIDE SEQUENCE [LARGE SCALE GENOMIC DNA]</scope>
    <source>
        <tissue evidence="1">Muscle</tissue>
    </source>
</reference>